<dbReference type="Proteomes" id="UP000007110">
    <property type="component" value="Unassembled WGS sequence"/>
</dbReference>
<dbReference type="GeneID" id="100888194"/>
<dbReference type="OMA" id="MIFIRYV"/>
<feature type="chain" id="PRO_5029824756" evidence="1">
    <location>
        <begin position="32"/>
        <end position="236"/>
    </location>
</feature>
<organism evidence="2 3">
    <name type="scientific">Strongylocentrotus purpuratus</name>
    <name type="common">Purple sea urchin</name>
    <dbReference type="NCBI Taxonomy" id="7668"/>
    <lineage>
        <taxon>Eukaryota</taxon>
        <taxon>Metazoa</taxon>
        <taxon>Echinodermata</taxon>
        <taxon>Eleutherozoa</taxon>
        <taxon>Echinozoa</taxon>
        <taxon>Echinoidea</taxon>
        <taxon>Euechinoidea</taxon>
        <taxon>Echinacea</taxon>
        <taxon>Camarodonta</taxon>
        <taxon>Echinidea</taxon>
        <taxon>Strongylocentrotidae</taxon>
        <taxon>Strongylocentrotus</taxon>
    </lineage>
</organism>
<name>A0A7M7HG01_STRPU</name>
<feature type="signal peptide" evidence="1">
    <location>
        <begin position="1"/>
        <end position="31"/>
    </location>
</feature>
<dbReference type="KEGG" id="spu:100888194"/>
<evidence type="ECO:0000256" key="1">
    <source>
        <dbReference type="SAM" id="SignalP"/>
    </source>
</evidence>
<keyword evidence="1" id="KW-0732">Signal</keyword>
<keyword evidence="3" id="KW-1185">Reference proteome</keyword>
<dbReference type="AlphaFoldDB" id="A0A7M7HG01"/>
<dbReference type="EnsemblMetazoa" id="XM_011665137">
    <property type="protein sequence ID" value="XP_011663439"/>
    <property type="gene ID" value="LOC100888194"/>
</dbReference>
<dbReference type="InParanoid" id="A0A7M7HG01"/>
<evidence type="ECO:0000313" key="2">
    <source>
        <dbReference type="EnsemblMetazoa" id="XP_011663439"/>
    </source>
</evidence>
<evidence type="ECO:0000313" key="3">
    <source>
        <dbReference type="Proteomes" id="UP000007110"/>
    </source>
</evidence>
<dbReference type="RefSeq" id="XP_011663439.2">
    <property type="nucleotide sequence ID" value="XM_011665137.2"/>
</dbReference>
<sequence>MMSLRSLVGVPVSYLTVVGVVCCLGIQHTQGASIVEKLHSSRSRTKRQSTLPGDRCKLDKGIHRQLTEIETDIQMIFIRYVFDAPGAELLESRTCFPPLHSSGHNGQWIAARVEQIRQFMPWYREIESHVNQPDSVLQAGFYPAFSGLVNLINSTIDRLEQRVETLKNRTICACPESVLDPSPVLTSSCHVVPPPDVIPPESLRAHVASVIRLLLQIINDLHSRRVRVTICRNIPL</sequence>
<accession>A0A7M7HG01</accession>
<proteinExistence type="predicted"/>
<dbReference type="OrthoDB" id="10304310at2759"/>
<reference evidence="3" key="1">
    <citation type="submission" date="2015-02" db="EMBL/GenBank/DDBJ databases">
        <title>Genome sequencing for Strongylocentrotus purpuratus.</title>
        <authorList>
            <person name="Murali S."/>
            <person name="Liu Y."/>
            <person name="Vee V."/>
            <person name="English A."/>
            <person name="Wang M."/>
            <person name="Skinner E."/>
            <person name="Han Y."/>
            <person name="Muzny D.M."/>
            <person name="Worley K.C."/>
            <person name="Gibbs R.A."/>
        </authorList>
    </citation>
    <scope>NUCLEOTIDE SEQUENCE</scope>
</reference>
<protein>
    <submittedName>
        <fullName evidence="2">Uncharacterized protein</fullName>
    </submittedName>
</protein>
<reference evidence="2" key="2">
    <citation type="submission" date="2021-01" db="UniProtKB">
        <authorList>
            <consortium name="EnsemblMetazoa"/>
        </authorList>
    </citation>
    <scope>IDENTIFICATION</scope>
</reference>